<dbReference type="Gene3D" id="3.10.450.40">
    <property type="match status" value="2"/>
</dbReference>
<organism evidence="4 5">
    <name type="scientific">Granulicatella seriolae</name>
    <dbReference type="NCBI Taxonomy" id="2967226"/>
    <lineage>
        <taxon>Bacteria</taxon>
        <taxon>Bacillati</taxon>
        <taxon>Bacillota</taxon>
        <taxon>Bacilli</taxon>
        <taxon>Lactobacillales</taxon>
        <taxon>Carnobacteriaceae</taxon>
        <taxon>Granulicatella</taxon>
    </lineage>
</organism>
<evidence type="ECO:0000313" key="5">
    <source>
        <dbReference type="Proteomes" id="UP001059480"/>
    </source>
</evidence>
<comment type="caution">
    <text evidence="4">The sequence shown here is derived from an EMBL/GenBank/DDBJ whole genome shotgun (WGS) entry which is preliminary data.</text>
</comment>
<dbReference type="SUPFAM" id="SSF54403">
    <property type="entry name" value="Cystatin/monellin"/>
    <property type="match status" value="2"/>
</dbReference>
<reference evidence="4" key="3">
    <citation type="journal article" date="2023" name="Microbiol. Resour. Announc.">
        <title>Draft Genome Sequence of Granulicatella sp. Strain S8, Isolated from a Marine Fish, Seriola quinqueradiata.</title>
        <authorList>
            <person name="Lee M."/>
            <person name="Farooq A."/>
            <person name="Jeong J.B."/>
            <person name="Jung M.Y."/>
        </authorList>
    </citation>
    <scope>NUCLEOTIDE SEQUENCE</scope>
    <source>
        <strain evidence="4">S8</strain>
    </source>
</reference>
<dbReference type="InterPro" id="IPR025711">
    <property type="entry name" value="PepSY"/>
</dbReference>
<dbReference type="Pfam" id="PF03413">
    <property type="entry name" value="PepSY"/>
    <property type="match status" value="1"/>
</dbReference>
<dbReference type="InterPro" id="IPR041401">
    <property type="entry name" value="TseB-like_dom"/>
</dbReference>
<proteinExistence type="predicted"/>
<dbReference type="Proteomes" id="UP001059480">
    <property type="component" value="Unassembled WGS sequence"/>
</dbReference>
<keyword evidence="1" id="KW-0812">Transmembrane</keyword>
<protein>
    <submittedName>
        <fullName evidence="4">DUF5590 domain-containing protein</fullName>
    </submittedName>
</protein>
<evidence type="ECO:0000313" key="4">
    <source>
        <dbReference type="EMBL" id="MCQ9209888.1"/>
    </source>
</evidence>
<keyword evidence="1" id="KW-1133">Transmembrane helix</keyword>
<feature type="domain" description="PepSY" evidence="2">
    <location>
        <begin position="96"/>
        <end position="153"/>
    </location>
</feature>
<gene>
    <name evidence="4" type="ORF">NPA36_04920</name>
</gene>
<keyword evidence="5" id="KW-1185">Reference proteome</keyword>
<dbReference type="RefSeq" id="WP_256944995.1">
    <property type="nucleotide sequence ID" value="NZ_JANHNZ010000003.1"/>
</dbReference>
<feature type="domain" description="Cell wall elongation regulator TseB-like" evidence="3">
    <location>
        <begin position="37"/>
        <end position="80"/>
    </location>
</feature>
<dbReference type="EMBL" id="JANHNZ010000003">
    <property type="protein sequence ID" value="MCQ9209888.1"/>
    <property type="molecule type" value="Genomic_DNA"/>
</dbReference>
<evidence type="ECO:0000259" key="3">
    <source>
        <dbReference type="Pfam" id="PF17881"/>
    </source>
</evidence>
<accession>A0ABT1WN10</accession>
<dbReference type="InterPro" id="IPR046350">
    <property type="entry name" value="Cystatin_sf"/>
</dbReference>
<dbReference type="Pfam" id="PF17881">
    <property type="entry name" value="TseB"/>
    <property type="match status" value="1"/>
</dbReference>
<reference evidence="4" key="2">
    <citation type="journal article" date="2023" name="Curr. Microbiol.">
        <title>Granulicatella seriolae sp. nov., a Novel Facultative Anaerobe Isolated from Yellowtail Marine Fish.</title>
        <authorList>
            <person name="Lee M."/>
            <person name="Choi Y.J."/>
            <person name="Farooq A."/>
            <person name="Jeong J.B."/>
            <person name="Jung M.Y."/>
        </authorList>
    </citation>
    <scope>NUCLEOTIDE SEQUENCE</scope>
    <source>
        <strain evidence="4">S8</strain>
    </source>
</reference>
<keyword evidence="1" id="KW-0472">Membrane</keyword>
<feature type="transmembrane region" description="Helical" evidence="1">
    <location>
        <begin position="6"/>
        <end position="25"/>
    </location>
</feature>
<name>A0ABT1WN10_9LACT</name>
<evidence type="ECO:0000259" key="2">
    <source>
        <dbReference type="Pfam" id="PF03413"/>
    </source>
</evidence>
<sequence length="158" mass="18129">MQRKTLFIITISLLSIIFIAARIFYTSQQSLVTAKDQAIEMIKDKVQFKSISDFYWYNTDKTYYSLAGVDQNDQAIYAIVSPETKELVTLVQDQVVNEEDARSITVQDKAPLKVLSARLGMIGEEPVWEVNYQMTSKAMGYYYISAKTGKWIKDIENI</sequence>
<reference evidence="4" key="1">
    <citation type="submission" date="2022-07" db="EMBL/GenBank/DDBJ databases">
        <authorList>
            <person name="Jung M.-Y."/>
            <person name="Lee M."/>
        </authorList>
    </citation>
    <scope>NUCLEOTIDE SEQUENCE</scope>
    <source>
        <strain evidence="4">S8</strain>
    </source>
</reference>
<evidence type="ECO:0000256" key="1">
    <source>
        <dbReference type="SAM" id="Phobius"/>
    </source>
</evidence>